<comment type="caution">
    <text evidence="11">The sequence shown here is derived from an EMBL/GenBank/DDBJ whole genome shotgun (WGS) entry which is preliminary data.</text>
</comment>
<organism evidence="11 12">
    <name type="scientific">Chaetoceros tenuissimus</name>
    <dbReference type="NCBI Taxonomy" id="426638"/>
    <lineage>
        <taxon>Eukaryota</taxon>
        <taxon>Sar</taxon>
        <taxon>Stramenopiles</taxon>
        <taxon>Ochrophyta</taxon>
        <taxon>Bacillariophyta</taxon>
        <taxon>Coscinodiscophyceae</taxon>
        <taxon>Chaetocerotophycidae</taxon>
        <taxon>Chaetocerotales</taxon>
        <taxon>Chaetocerotaceae</taxon>
        <taxon>Chaetoceros</taxon>
    </lineage>
</organism>
<feature type="signal peptide" evidence="10">
    <location>
        <begin position="1"/>
        <end position="24"/>
    </location>
</feature>
<keyword evidence="12" id="KW-1185">Reference proteome</keyword>
<accession>A0AAD3CXM5</accession>
<evidence type="ECO:0000256" key="9">
    <source>
        <dbReference type="ARBA" id="ARBA00023180"/>
    </source>
</evidence>
<feature type="chain" id="PRO_5042233553" description="Leucine-rich repeat-containing N-terminal plant-type domain-containing protein" evidence="10">
    <location>
        <begin position="25"/>
        <end position="538"/>
    </location>
</feature>
<sequence>MMKLHTILTILALLILASILTNFATKTKESLEFLVATSNCEIVRSYKATKGLLLDGIIKSLVESQDFSSYCRDDFNVAREWFLNMTNHPSAEWPTGDKEYNNYIKEKYVMEYNNHMKEYNNYMKERLILALIYSANCKDDCSAILIKGRWLSAKNHCHWRGVTCNKSKEVTKLNMDRFNLTGRFTLFGFNSIQDVCLSDNSLSGTFAVVGASENLKRLALWGNKVTAFTGGNVLKNLATLYLSVNAFEGDFIINEENFPTSLKLLSFARNKLEGFVGLQIFKTLETLYLDDNEIEGDFIINEENFPTSLKTLSLTGNNLEGLFGLQILTNLDSLFIERNEIVGNFIINKETFPTSIKTLGLPGNKLTGFVGLQILTNLETLFFSYSSDFEGDFIFTEETFPTSIESLHLTGRKKLTGFAGLQILTSLEEFSFGDTDFLMTGFVGGGILTNLKDLYLQDNKFEGDFIITSENFPDSLTYLSLDNNTGLTSIDADSDAVPKLDILAVEKIEGITVKEGLCKRPGRIVYSSKNACADIFEE</sequence>
<gene>
    <name evidence="11" type="ORF">CTEN210_08960</name>
</gene>
<proteinExistence type="predicted"/>
<dbReference type="GO" id="GO:0016020">
    <property type="term" value="C:membrane"/>
    <property type="evidence" value="ECO:0007669"/>
    <property type="project" value="UniProtKB-SubCell"/>
</dbReference>
<dbReference type="AlphaFoldDB" id="A0AAD3CXM5"/>
<evidence type="ECO:0000313" key="11">
    <source>
        <dbReference type="EMBL" id="GFH52484.1"/>
    </source>
</evidence>
<dbReference type="SUPFAM" id="SSF52058">
    <property type="entry name" value="L domain-like"/>
    <property type="match status" value="1"/>
</dbReference>
<evidence type="ECO:0000256" key="1">
    <source>
        <dbReference type="ARBA" id="ARBA00004167"/>
    </source>
</evidence>
<keyword evidence="6" id="KW-1133">Transmembrane helix</keyword>
<keyword evidence="7" id="KW-0472">Membrane</keyword>
<evidence type="ECO:0000256" key="5">
    <source>
        <dbReference type="ARBA" id="ARBA00022737"/>
    </source>
</evidence>
<dbReference type="EMBL" id="BLLK01000045">
    <property type="protein sequence ID" value="GFH52484.1"/>
    <property type="molecule type" value="Genomic_DNA"/>
</dbReference>
<keyword evidence="3" id="KW-0812">Transmembrane</keyword>
<dbReference type="Proteomes" id="UP001054902">
    <property type="component" value="Unassembled WGS sequence"/>
</dbReference>
<evidence type="ECO:0000256" key="10">
    <source>
        <dbReference type="SAM" id="SignalP"/>
    </source>
</evidence>
<evidence type="ECO:0008006" key="13">
    <source>
        <dbReference type="Google" id="ProtNLM"/>
    </source>
</evidence>
<dbReference type="InterPro" id="IPR001611">
    <property type="entry name" value="Leu-rich_rpt"/>
</dbReference>
<name>A0AAD3CXM5_9STRA</name>
<dbReference type="InterPro" id="IPR032675">
    <property type="entry name" value="LRR_dom_sf"/>
</dbReference>
<dbReference type="PANTHER" id="PTHR27000:SF803">
    <property type="entry name" value="RECEPTOR-LIKE PROTEIN 45"/>
    <property type="match status" value="1"/>
</dbReference>
<evidence type="ECO:0000256" key="3">
    <source>
        <dbReference type="ARBA" id="ARBA00022692"/>
    </source>
</evidence>
<keyword evidence="2" id="KW-0433">Leucine-rich repeat</keyword>
<keyword evidence="5" id="KW-0677">Repeat</keyword>
<dbReference type="PANTHER" id="PTHR27000">
    <property type="entry name" value="LEUCINE-RICH REPEAT RECEPTOR-LIKE PROTEIN KINASE FAMILY PROTEIN-RELATED"/>
    <property type="match status" value="1"/>
</dbReference>
<comment type="subcellular location">
    <subcellularLocation>
        <location evidence="1">Membrane</location>
        <topology evidence="1">Single-pass membrane protein</topology>
    </subcellularLocation>
</comment>
<evidence type="ECO:0000256" key="6">
    <source>
        <dbReference type="ARBA" id="ARBA00022989"/>
    </source>
</evidence>
<keyword evidence="8" id="KW-0675">Receptor</keyword>
<dbReference type="PROSITE" id="PS51450">
    <property type="entry name" value="LRR"/>
    <property type="match status" value="1"/>
</dbReference>
<evidence type="ECO:0000256" key="2">
    <source>
        <dbReference type="ARBA" id="ARBA00022614"/>
    </source>
</evidence>
<keyword evidence="9" id="KW-0325">Glycoprotein</keyword>
<evidence type="ECO:0000256" key="4">
    <source>
        <dbReference type="ARBA" id="ARBA00022729"/>
    </source>
</evidence>
<keyword evidence="4 10" id="KW-0732">Signal</keyword>
<reference evidence="11 12" key="1">
    <citation type="journal article" date="2021" name="Sci. Rep.">
        <title>The genome of the diatom Chaetoceros tenuissimus carries an ancient integrated fragment of an extant virus.</title>
        <authorList>
            <person name="Hongo Y."/>
            <person name="Kimura K."/>
            <person name="Takaki Y."/>
            <person name="Yoshida Y."/>
            <person name="Baba S."/>
            <person name="Kobayashi G."/>
            <person name="Nagasaki K."/>
            <person name="Hano T."/>
            <person name="Tomaru Y."/>
        </authorList>
    </citation>
    <scope>NUCLEOTIDE SEQUENCE [LARGE SCALE GENOMIC DNA]</scope>
    <source>
        <strain evidence="11 12">NIES-3715</strain>
    </source>
</reference>
<dbReference type="Gene3D" id="3.80.10.10">
    <property type="entry name" value="Ribonuclease Inhibitor"/>
    <property type="match status" value="3"/>
</dbReference>
<evidence type="ECO:0000256" key="7">
    <source>
        <dbReference type="ARBA" id="ARBA00023136"/>
    </source>
</evidence>
<evidence type="ECO:0000256" key="8">
    <source>
        <dbReference type="ARBA" id="ARBA00023170"/>
    </source>
</evidence>
<protein>
    <recommendedName>
        <fullName evidence="13">Leucine-rich repeat-containing N-terminal plant-type domain-containing protein</fullName>
    </recommendedName>
</protein>
<evidence type="ECO:0000313" key="12">
    <source>
        <dbReference type="Proteomes" id="UP001054902"/>
    </source>
</evidence>